<protein>
    <submittedName>
        <fullName evidence="1">Uncharacterized protein</fullName>
    </submittedName>
</protein>
<dbReference type="EMBL" id="KZ502802">
    <property type="protein sequence ID" value="PKU72822.1"/>
    <property type="molecule type" value="Genomic_DNA"/>
</dbReference>
<evidence type="ECO:0000313" key="2">
    <source>
        <dbReference type="Proteomes" id="UP000233837"/>
    </source>
</evidence>
<dbReference type="PANTHER" id="PTHR31286">
    <property type="entry name" value="GLYCINE-RICH CELL WALL STRUCTURAL PROTEIN 1.8-LIKE"/>
    <property type="match status" value="1"/>
</dbReference>
<gene>
    <name evidence="1" type="ORF">MA16_Dca020262</name>
</gene>
<name>A0A2I0WAZ7_9ASPA</name>
<sequence length="274" mass="31050">MRVLKWTPFFDVKEESPIVPIWISFPNLKLHFFNPKVLHALGLIFGRLLQTDQATVARTRPSVARIVVEVDISKKYPKEIWVGSKAFGYIQKVEFEKIPEFCQHCKIHGHSVSDCFKLHPNLKKNNVQNKEDNVSIVYHEENFPVTEKSPMNLAQNINVIPDTDGPVTIENPKNKFSVLDNAYEDNEVVSNVSVKDPNIYVSIDYMLKLSKDIFDNVPKKVVDLSIENDKSEKEGCEEGEFIPNLSTEMVLNNVAGMNKEDKEDTLAANGAGMS</sequence>
<evidence type="ECO:0000313" key="1">
    <source>
        <dbReference type="EMBL" id="PKU72822.1"/>
    </source>
</evidence>
<organism evidence="1 2">
    <name type="scientific">Dendrobium catenatum</name>
    <dbReference type="NCBI Taxonomy" id="906689"/>
    <lineage>
        <taxon>Eukaryota</taxon>
        <taxon>Viridiplantae</taxon>
        <taxon>Streptophyta</taxon>
        <taxon>Embryophyta</taxon>
        <taxon>Tracheophyta</taxon>
        <taxon>Spermatophyta</taxon>
        <taxon>Magnoliopsida</taxon>
        <taxon>Liliopsida</taxon>
        <taxon>Asparagales</taxon>
        <taxon>Orchidaceae</taxon>
        <taxon>Epidendroideae</taxon>
        <taxon>Malaxideae</taxon>
        <taxon>Dendrobiinae</taxon>
        <taxon>Dendrobium</taxon>
    </lineage>
</organism>
<reference evidence="1 2" key="1">
    <citation type="journal article" date="2016" name="Sci. Rep.">
        <title>The Dendrobium catenatum Lindl. genome sequence provides insights into polysaccharide synthase, floral development and adaptive evolution.</title>
        <authorList>
            <person name="Zhang G.Q."/>
            <person name="Xu Q."/>
            <person name="Bian C."/>
            <person name="Tsai W.C."/>
            <person name="Yeh C.M."/>
            <person name="Liu K.W."/>
            <person name="Yoshida K."/>
            <person name="Zhang L.S."/>
            <person name="Chang S.B."/>
            <person name="Chen F."/>
            <person name="Shi Y."/>
            <person name="Su Y.Y."/>
            <person name="Zhang Y.Q."/>
            <person name="Chen L.J."/>
            <person name="Yin Y."/>
            <person name="Lin M."/>
            <person name="Huang H."/>
            <person name="Deng H."/>
            <person name="Wang Z.W."/>
            <person name="Zhu S.L."/>
            <person name="Zhao X."/>
            <person name="Deng C."/>
            <person name="Niu S.C."/>
            <person name="Huang J."/>
            <person name="Wang M."/>
            <person name="Liu G.H."/>
            <person name="Yang H.J."/>
            <person name="Xiao X.J."/>
            <person name="Hsiao Y.Y."/>
            <person name="Wu W.L."/>
            <person name="Chen Y.Y."/>
            <person name="Mitsuda N."/>
            <person name="Ohme-Takagi M."/>
            <person name="Luo Y.B."/>
            <person name="Van de Peer Y."/>
            <person name="Liu Z.J."/>
        </authorList>
    </citation>
    <scope>NUCLEOTIDE SEQUENCE [LARGE SCALE GENOMIC DNA]</scope>
    <source>
        <tissue evidence="1">The whole plant</tissue>
    </source>
</reference>
<keyword evidence="2" id="KW-1185">Reference proteome</keyword>
<proteinExistence type="predicted"/>
<reference evidence="1 2" key="2">
    <citation type="journal article" date="2017" name="Nature">
        <title>The Apostasia genome and the evolution of orchids.</title>
        <authorList>
            <person name="Zhang G.Q."/>
            <person name="Liu K.W."/>
            <person name="Li Z."/>
            <person name="Lohaus R."/>
            <person name="Hsiao Y.Y."/>
            <person name="Niu S.C."/>
            <person name="Wang J.Y."/>
            <person name="Lin Y.C."/>
            <person name="Xu Q."/>
            <person name="Chen L.J."/>
            <person name="Yoshida K."/>
            <person name="Fujiwara S."/>
            <person name="Wang Z.W."/>
            <person name="Zhang Y.Q."/>
            <person name="Mitsuda N."/>
            <person name="Wang M."/>
            <person name="Liu G.H."/>
            <person name="Pecoraro L."/>
            <person name="Huang H.X."/>
            <person name="Xiao X.J."/>
            <person name="Lin M."/>
            <person name="Wu X.Y."/>
            <person name="Wu W.L."/>
            <person name="Chen Y.Y."/>
            <person name="Chang S.B."/>
            <person name="Sakamoto S."/>
            <person name="Ohme-Takagi M."/>
            <person name="Yagi M."/>
            <person name="Zeng S.J."/>
            <person name="Shen C.Y."/>
            <person name="Yeh C.M."/>
            <person name="Luo Y.B."/>
            <person name="Tsai W.C."/>
            <person name="Van de Peer Y."/>
            <person name="Liu Z.J."/>
        </authorList>
    </citation>
    <scope>NUCLEOTIDE SEQUENCE [LARGE SCALE GENOMIC DNA]</scope>
    <source>
        <tissue evidence="1">The whole plant</tissue>
    </source>
</reference>
<dbReference type="PANTHER" id="PTHR31286:SF179">
    <property type="entry name" value="RNASE H TYPE-1 DOMAIN-CONTAINING PROTEIN"/>
    <property type="match status" value="1"/>
</dbReference>
<dbReference type="AlphaFoldDB" id="A0A2I0WAZ7"/>
<dbReference type="Proteomes" id="UP000233837">
    <property type="component" value="Unassembled WGS sequence"/>
</dbReference>
<dbReference type="InterPro" id="IPR040256">
    <property type="entry name" value="At4g02000-like"/>
</dbReference>
<accession>A0A2I0WAZ7</accession>